<sequence>MDFEDFCCNICEESYNSTDREPLILQCGHTFCSACLRLMFSRGQLICPEDRGALTVRHLDELPKNYALLRLLSKSPPKTEKNLCQSHKRQLEYICLDDRQKVCANCVLFGDHKGHEIKQFEELLHEFSMKTETLSDMLQTIEKSLILKIEKDIKQRLDTIYENFQKKKAKIDTEIKKGFQNLKNKLSEIERSTVKTFQTNCDYIEKQIYSVREIPRKIYSQALTWKDRTKKELDRRNEFFSYENYANLDIMCNDDSRLLEIGEKVLVELENLKDLKVDYLSNAINDISVEFSEELLYNACSIKPYNRIDDLKEIISKINPFKCEPENEIISPKAQFNEEVFNQALDVLKFHTCNVADFSGAGDIGDRAIDIAPYLVNNSYLKSLKLIKNNISDAASCEIFKALQENTALQSLHLSRNPLGVRALNGLIELLNVNSTLRDIYLIGNPRMSFDYKTRFSQLSNKFRKIHT</sequence>
<evidence type="ECO:0000259" key="6">
    <source>
        <dbReference type="PROSITE" id="PS50119"/>
    </source>
</evidence>
<dbReference type="SUPFAM" id="SSF57845">
    <property type="entry name" value="B-box zinc-binding domain"/>
    <property type="match status" value="1"/>
</dbReference>
<dbReference type="SMART" id="SM00184">
    <property type="entry name" value="RING"/>
    <property type="match status" value="1"/>
</dbReference>
<dbReference type="InterPro" id="IPR013083">
    <property type="entry name" value="Znf_RING/FYVE/PHD"/>
</dbReference>
<dbReference type="SMART" id="SM00336">
    <property type="entry name" value="BBOX"/>
    <property type="match status" value="1"/>
</dbReference>
<dbReference type="Gene3D" id="3.80.10.10">
    <property type="entry name" value="Ribonuclease Inhibitor"/>
    <property type="match status" value="1"/>
</dbReference>
<dbReference type="InterPro" id="IPR027370">
    <property type="entry name" value="Znf-RING_euk"/>
</dbReference>
<dbReference type="Proteomes" id="UP001162131">
    <property type="component" value="Unassembled WGS sequence"/>
</dbReference>
<gene>
    <name evidence="7" type="ORF">BSTOLATCC_MIC60899</name>
</gene>
<reference evidence="7" key="1">
    <citation type="submission" date="2021-09" db="EMBL/GenBank/DDBJ databases">
        <authorList>
            <consortium name="AG Swart"/>
            <person name="Singh M."/>
            <person name="Singh A."/>
            <person name="Seah K."/>
            <person name="Emmerich C."/>
        </authorList>
    </citation>
    <scope>NUCLEOTIDE SEQUENCE</scope>
    <source>
        <strain evidence="7">ATCC30299</strain>
    </source>
</reference>
<dbReference type="Pfam" id="PF13445">
    <property type="entry name" value="zf-RING_UBOX"/>
    <property type="match status" value="1"/>
</dbReference>
<evidence type="ECO:0000313" key="8">
    <source>
        <dbReference type="Proteomes" id="UP001162131"/>
    </source>
</evidence>
<comment type="caution">
    <text evidence="7">The sequence shown here is derived from an EMBL/GenBank/DDBJ whole genome shotgun (WGS) entry which is preliminary data.</text>
</comment>
<dbReference type="Gene3D" id="3.30.160.60">
    <property type="entry name" value="Classic Zinc Finger"/>
    <property type="match status" value="1"/>
</dbReference>
<dbReference type="InterPro" id="IPR001841">
    <property type="entry name" value="Znf_RING"/>
</dbReference>
<dbReference type="PANTHER" id="PTHR24103">
    <property type="entry name" value="E3 UBIQUITIN-PROTEIN LIGASE TRIM"/>
    <property type="match status" value="1"/>
</dbReference>
<dbReference type="Pfam" id="PF00643">
    <property type="entry name" value="zf-B_box"/>
    <property type="match status" value="1"/>
</dbReference>
<dbReference type="GO" id="GO:0008270">
    <property type="term" value="F:zinc ion binding"/>
    <property type="evidence" value="ECO:0007669"/>
    <property type="project" value="UniProtKB-KW"/>
</dbReference>
<dbReference type="InterPro" id="IPR050143">
    <property type="entry name" value="TRIM/RBCC"/>
</dbReference>
<dbReference type="InterPro" id="IPR032675">
    <property type="entry name" value="LRR_dom_sf"/>
</dbReference>
<dbReference type="EMBL" id="CAJZBQ010000058">
    <property type="protein sequence ID" value="CAG9334280.1"/>
    <property type="molecule type" value="Genomic_DNA"/>
</dbReference>
<feature type="domain" description="RING-type" evidence="5">
    <location>
        <begin position="8"/>
        <end position="51"/>
    </location>
</feature>
<evidence type="ECO:0000256" key="2">
    <source>
        <dbReference type="ARBA" id="ARBA00022771"/>
    </source>
</evidence>
<proteinExistence type="predicted"/>
<evidence type="ECO:0000256" key="1">
    <source>
        <dbReference type="ARBA" id="ARBA00022723"/>
    </source>
</evidence>
<feature type="domain" description="B box-type" evidence="6">
    <location>
        <begin position="79"/>
        <end position="120"/>
    </location>
</feature>
<evidence type="ECO:0000259" key="5">
    <source>
        <dbReference type="PROSITE" id="PS50089"/>
    </source>
</evidence>
<dbReference type="InterPro" id="IPR000315">
    <property type="entry name" value="Znf_B-box"/>
</dbReference>
<dbReference type="PROSITE" id="PS00518">
    <property type="entry name" value="ZF_RING_1"/>
    <property type="match status" value="1"/>
</dbReference>
<dbReference type="Gene3D" id="3.30.40.10">
    <property type="entry name" value="Zinc/RING finger domain, C3HC4 (zinc finger)"/>
    <property type="match status" value="1"/>
</dbReference>
<dbReference type="PROSITE" id="PS50119">
    <property type="entry name" value="ZF_BBOX"/>
    <property type="match status" value="1"/>
</dbReference>
<name>A0AAU9K398_9CILI</name>
<organism evidence="7 8">
    <name type="scientific">Blepharisma stoltei</name>
    <dbReference type="NCBI Taxonomy" id="1481888"/>
    <lineage>
        <taxon>Eukaryota</taxon>
        <taxon>Sar</taxon>
        <taxon>Alveolata</taxon>
        <taxon>Ciliophora</taxon>
        <taxon>Postciliodesmatophora</taxon>
        <taxon>Heterotrichea</taxon>
        <taxon>Heterotrichida</taxon>
        <taxon>Blepharismidae</taxon>
        <taxon>Blepharisma</taxon>
    </lineage>
</organism>
<keyword evidence="3" id="KW-0862">Zinc</keyword>
<dbReference type="PROSITE" id="PS50089">
    <property type="entry name" value="ZF_RING_2"/>
    <property type="match status" value="1"/>
</dbReference>
<keyword evidence="2 4" id="KW-0863">Zinc-finger</keyword>
<dbReference type="SUPFAM" id="SSF52047">
    <property type="entry name" value="RNI-like"/>
    <property type="match status" value="1"/>
</dbReference>
<keyword evidence="1" id="KW-0479">Metal-binding</keyword>
<dbReference type="InterPro" id="IPR017907">
    <property type="entry name" value="Znf_RING_CS"/>
</dbReference>
<keyword evidence="8" id="KW-1185">Reference proteome</keyword>
<evidence type="ECO:0000256" key="4">
    <source>
        <dbReference type="PROSITE-ProRule" id="PRU00024"/>
    </source>
</evidence>
<evidence type="ECO:0000256" key="3">
    <source>
        <dbReference type="ARBA" id="ARBA00022833"/>
    </source>
</evidence>
<protein>
    <submittedName>
        <fullName evidence="7">Uncharacterized protein</fullName>
    </submittedName>
</protein>
<evidence type="ECO:0000313" key="7">
    <source>
        <dbReference type="EMBL" id="CAG9334280.1"/>
    </source>
</evidence>
<dbReference type="SUPFAM" id="SSF57850">
    <property type="entry name" value="RING/U-box"/>
    <property type="match status" value="1"/>
</dbReference>
<accession>A0AAU9K398</accession>
<dbReference type="AlphaFoldDB" id="A0AAU9K398"/>